<dbReference type="InterPro" id="IPR012988">
    <property type="entry name" value="Ribosomal_uL30_N_euk"/>
</dbReference>
<evidence type="ECO:0000313" key="7">
    <source>
        <dbReference type="EMBL" id="CAD9076823.1"/>
    </source>
</evidence>
<dbReference type="GO" id="GO:0003735">
    <property type="term" value="F:structural constituent of ribosome"/>
    <property type="evidence" value="ECO:0007669"/>
    <property type="project" value="TreeGrafter"/>
</dbReference>
<dbReference type="GO" id="GO:0003723">
    <property type="term" value="F:RNA binding"/>
    <property type="evidence" value="ECO:0007669"/>
    <property type="project" value="InterPro"/>
</dbReference>
<dbReference type="InterPro" id="IPR039699">
    <property type="entry name" value="Ribosomal_uL30"/>
</dbReference>
<evidence type="ECO:0000256" key="3">
    <source>
        <dbReference type="ARBA" id="ARBA00023274"/>
    </source>
</evidence>
<reference evidence="7" key="1">
    <citation type="submission" date="2021-01" db="EMBL/GenBank/DDBJ databases">
        <authorList>
            <person name="Corre E."/>
            <person name="Pelletier E."/>
            <person name="Niang G."/>
            <person name="Scheremetjew M."/>
            <person name="Finn R."/>
            <person name="Kale V."/>
            <person name="Holt S."/>
            <person name="Cochrane G."/>
            <person name="Meng A."/>
            <person name="Brown T."/>
            <person name="Cohen L."/>
        </authorList>
    </citation>
    <scope>NUCLEOTIDE SEQUENCE</scope>
    <source>
        <strain evidence="7">WS</strain>
    </source>
</reference>
<dbReference type="InterPro" id="IPR036919">
    <property type="entry name" value="Ribo_uL30_ferredoxin-like_sf"/>
</dbReference>
<gene>
    <name evidence="7" type="ORF">PCOS0759_LOCUS54</name>
</gene>
<evidence type="ECO:0000256" key="2">
    <source>
        <dbReference type="ARBA" id="ARBA00022980"/>
    </source>
</evidence>
<dbReference type="PROSITE" id="PS00634">
    <property type="entry name" value="RIBOSOMAL_L30"/>
    <property type="match status" value="1"/>
</dbReference>
<proteinExistence type="inferred from homology"/>
<feature type="domain" description="Large ribosomal subunit protein uL30-like ferredoxin-like fold" evidence="5">
    <location>
        <begin position="93"/>
        <end position="140"/>
    </location>
</feature>
<dbReference type="PANTHER" id="PTHR11524">
    <property type="entry name" value="60S RIBOSOMAL PROTEIN L7"/>
    <property type="match status" value="1"/>
</dbReference>
<dbReference type="EMBL" id="HBGD01000072">
    <property type="protein sequence ID" value="CAD9076823.1"/>
    <property type="molecule type" value="Transcribed_RNA"/>
</dbReference>
<dbReference type="InterPro" id="IPR016082">
    <property type="entry name" value="Ribosomal_uL30_ferredoxin-like"/>
</dbReference>
<organism evidence="7">
    <name type="scientific">Percolomonas cosmopolitus</name>
    <dbReference type="NCBI Taxonomy" id="63605"/>
    <lineage>
        <taxon>Eukaryota</taxon>
        <taxon>Discoba</taxon>
        <taxon>Heterolobosea</taxon>
        <taxon>Tetramitia</taxon>
        <taxon>Eutetramitia</taxon>
        <taxon>Percolomonadidae</taxon>
        <taxon>Percolomonas</taxon>
    </lineage>
</organism>
<evidence type="ECO:0000259" key="5">
    <source>
        <dbReference type="Pfam" id="PF00327"/>
    </source>
</evidence>
<accession>A0A7S1PDR8</accession>
<dbReference type="Pfam" id="PF00327">
    <property type="entry name" value="Ribosomal_L30"/>
    <property type="match status" value="1"/>
</dbReference>
<keyword evidence="2" id="KW-0689">Ribosomal protein</keyword>
<dbReference type="InterPro" id="IPR018038">
    <property type="entry name" value="Ribosomal_uL30_CS"/>
</dbReference>
<dbReference type="NCBIfam" id="TIGR01310">
    <property type="entry name" value="uL30_euk"/>
    <property type="match status" value="1"/>
</dbReference>
<comment type="similarity">
    <text evidence="1">Belongs to the universal ribosomal protein uL30 family.</text>
</comment>
<dbReference type="GO" id="GO:0022625">
    <property type="term" value="C:cytosolic large ribosomal subunit"/>
    <property type="evidence" value="ECO:0007669"/>
    <property type="project" value="TreeGrafter"/>
</dbReference>
<feature type="region of interest" description="Disordered" evidence="4">
    <location>
        <begin position="46"/>
        <end position="73"/>
    </location>
</feature>
<dbReference type="AlphaFoldDB" id="A0A7S1PDR8"/>
<evidence type="ECO:0000256" key="4">
    <source>
        <dbReference type="SAM" id="MobiDB-lite"/>
    </source>
</evidence>
<feature type="compositionally biased region" description="Basic and acidic residues" evidence="4">
    <location>
        <begin position="58"/>
        <end position="73"/>
    </location>
</feature>
<dbReference type="Gene3D" id="3.30.1390.20">
    <property type="entry name" value="Ribosomal protein L30, ferredoxin-like fold domain"/>
    <property type="match status" value="2"/>
</dbReference>
<dbReference type="Pfam" id="PF08079">
    <property type="entry name" value="Ribosomal_L30_N"/>
    <property type="match status" value="1"/>
</dbReference>
<dbReference type="PANTHER" id="PTHR11524:SF16">
    <property type="entry name" value="LARGE RIBOSOMAL SUBUNIT PROTEIN UL30"/>
    <property type="match status" value="1"/>
</dbReference>
<protein>
    <recommendedName>
        <fullName evidence="8">60S ribosomal protein L7</fullName>
    </recommendedName>
</protein>
<dbReference type="FunFam" id="3.30.1390.20:FF:000004">
    <property type="entry name" value="60S ribosomal protein L7"/>
    <property type="match status" value="1"/>
</dbReference>
<evidence type="ECO:0000256" key="1">
    <source>
        <dbReference type="ARBA" id="ARBA00007594"/>
    </source>
</evidence>
<dbReference type="GO" id="GO:0000463">
    <property type="term" value="P:maturation of LSU-rRNA from tricistronic rRNA transcript (SSU-rRNA, 5.8S rRNA, LSU-rRNA)"/>
    <property type="evidence" value="ECO:0007669"/>
    <property type="project" value="TreeGrafter"/>
</dbReference>
<evidence type="ECO:0008006" key="8">
    <source>
        <dbReference type="Google" id="ProtNLM"/>
    </source>
</evidence>
<dbReference type="CDD" id="cd01657">
    <property type="entry name" value="Ribosomal_L7_archeal_euk"/>
    <property type="match status" value="1"/>
</dbReference>
<keyword evidence="3" id="KW-0687">Ribonucleoprotein</keyword>
<name>A0A7S1PDR8_9EUKA</name>
<dbReference type="InterPro" id="IPR035808">
    <property type="entry name" value="Ribosomal_uL30_euk_arc"/>
</dbReference>
<feature type="domain" description="Large ribosomal subunit protein uL30 N-terminal eukaryotes" evidence="6">
    <location>
        <begin position="17"/>
        <end position="88"/>
    </location>
</feature>
<dbReference type="InterPro" id="IPR005998">
    <property type="entry name" value="Ribosomal_uL30_euk"/>
</dbReference>
<evidence type="ECO:0000259" key="6">
    <source>
        <dbReference type="Pfam" id="PF08079"/>
    </source>
</evidence>
<sequence>MIQVFRQLSSIPTVGEVPELVQKQQARKEAGEKSLAEQRTALAKQNQELRRKAAGRARKYEQEYQKEQNDKANARQTAYTNGAFYAEPEAKVAFVIRVRGLKSVPPKAKKVLRLLRLRQINNGVFVKLNKSTLEMLKIAEAFIAWGYVNVDTSRKLIYKRGYIKENGTRRPITDNAIIARTLGEYGVDTVEDLIHELYTAGDNFKYCSRAVWPFKLRHPKGGFAKGGIKKHFVLGGEIGNQEKYINDLINRML</sequence>
<dbReference type="SUPFAM" id="SSF55129">
    <property type="entry name" value="Ribosomal protein L30p/L7e"/>
    <property type="match status" value="1"/>
</dbReference>